<sequence length="1196" mass="133774">MPQDNQCRLVGVIKEHLDKDLYISDNLKTIFSPSQPNGEKRRNKAADRLIEDLVDTLGEVSLKESCSHPPLPFPTATDQLQCNLIWSSNVNDTDALNAACNGKQLLERIGELTKQDNHVIESLTQSFDDQRELPSEELAHYLWYLIALIFQRDNTPDPVNPSKSLSPTQVRKDFRAAFGGNLLKLLQHFITRVNAFINDGHNYDVVYAKVLPILQSSGTGKTKLAVQLSAYQAGMLICTRNRNNSLPTSFPPFDEKVHTYFRDTLDCKWNSKWLPKAKLTIQYKRLAAWVGAYFNLLADCIKQLKEHRGCFDSQGQSLHSKVDACWQTVVYYLACRIHSGTDFIQNYSFQGLSESQLPYEKPRFCPESVLHPKAQTPAASNANISFGSDNSSSSSQKSKKSTAFSISILEEDPRFRTTLLHKITRNANRILQACEEEPPKDEAAEEVAEEDEDKDTYEVEPKSKDENKDTCEDMGTANCDALTQATSTSAPTEPKERDQKRNEPAHVASGAAQDYIIPSLEKLEDTLPRNLGRQGKFFFFLAIDEVAYFTELLPVLRRLWRESKPGCTWLILVDTESSIAHLAGDGVVKASLRLGDEEGKVIVPPFTCLPFDVHFVHRLENEELQQQLQTGSLKFCHLINMLRWLGRPLWGTTLYTQTPSIGKDCYRPHLKNILMKLFYGRLDSTQFWPAEGDTRSFDIIMAAVTSRKFLQQQVSSYLRIVSDVNRTNSYVTATPSEPAVLLAVASEFRRKTLDAVADCILRWSDAVHTLAQAQRSVGLMLGEEGEECVRLLVTIAADLVAADRVQRACTQEKLAANSIGLFRAQYNPICLRDWLQMLFNTESKAGWYKVHPDHPPQPGRDILEWASDYYLNFTHFVELGLTVKPEQADPALLVEYWLRQAAIYGTVNQHAWDLLIPIYRSTSSAPSWSDYFDPSQLSYVAIQVKNCYTAVTDRFGPSCWYPETVPSSANPTDGEGAASSQGQWPRPLDDCLEIFFDLRGVSGVCLRDFTETRPRYEPKKGGATSNNLGDTNQEAPSLSPPEDKLDVVMEEAASPPENAAQGRLRPNNYLSLVVSGTSASVLHVITNFDEPVRKELRLLFAVDDDVLEQNWKRVIKQGTTGGAGITKDFEKGARVMHGLGPNHLLPGGPGATRRPRGATAIPGLYRKGKKRAHPDGGDGLGELFFGQGSGTGEMEE</sequence>
<reference evidence="2 3" key="1">
    <citation type="submission" date="2018-03" db="EMBL/GenBank/DDBJ databases">
        <authorList>
            <person name="Guldener U."/>
        </authorList>
    </citation>
    <scope>NUCLEOTIDE SEQUENCE [LARGE SCALE GENOMIC DNA]</scope>
    <source>
        <strain evidence="2 3">NBRC100155</strain>
    </source>
</reference>
<evidence type="ECO:0000313" key="3">
    <source>
        <dbReference type="Proteomes" id="UP000324022"/>
    </source>
</evidence>
<keyword evidence="3" id="KW-1185">Reference proteome</keyword>
<evidence type="ECO:0000256" key="1">
    <source>
        <dbReference type="SAM" id="MobiDB-lite"/>
    </source>
</evidence>
<dbReference type="PANTHER" id="PTHR33266:SF1">
    <property type="entry name" value="F-BOX DOMAIN-CONTAINING PROTEIN"/>
    <property type="match status" value="1"/>
</dbReference>
<evidence type="ECO:0000313" key="2">
    <source>
        <dbReference type="EMBL" id="SPO20522.1"/>
    </source>
</evidence>
<dbReference type="OrthoDB" id="107110at2759"/>
<feature type="compositionally biased region" description="Basic and acidic residues" evidence="1">
    <location>
        <begin position="456"/>
        <end position="471"/>
    </location>
</feature>
<protein>
    <submittedName>
        <fullName evidence="2">Uncharacterized protein</fullName>
    </submittedName>
</protein>
<feature type="compositionally biased region" description="Polar residues" evidence="1">
    <location>
        <begin position="1023"/>
        <end position="1036"/>
    </location>
</feature>
<dbReference type="PANTHER" id="PTHR33266">
    <property type="entry name" value="CHROMOSOME 15, WHOLE GENOME SHOTGUN SEQUENCE"/>
    <property type="match status" value="1"/>
</dbReference>
<feature type="compositionally biased region" description="Polar residues" evidence="1">
    <location>
        <begin position="481"/>
        <end position="491"/>
    </location>
</feature>
<feature type="region of interest" description="Disordered" evidence="1">
    <location>
        <begin position="1015"/>
        <end position="1041"/>
    </location>
</feature>
<name>A0A5C3DQV1_9BASI</name>
<feature type="compositionally biased region" description="Gly residues" evidence="1">
    <location>
        <begin position="1187"/>
        <end position="1196"/>
    </location>
</feature>
<feature type="region of interest" description="Disordered" evidence="1">
    <location>
        <begin position="432"/>
        <end position="508"/>
    </location>
</feature>
<dbReference type="AlphaFoldDB" id="A0A5C3DQV1"/>
<proteinExistence type="predicted"/>
<feature type="region of interest" description="Disordered" evidence="1">
    <location>
        <begin position="380"/>
        <end position="399"/>
    </location>
</feature>
<organism evidence="2 3">
    <name type="scientific">Ustilago trichophora</name>
    <dbReference type="NCBI Taxonomy" id="86804"/>
    <lineage>
        <taxon>Eukaryota</taxon>
        <taxon>Fungi</taxon>
        <taxon>Dikarya</taxon>
        <taxon>Basidiomycota</taxon>
        <taxon>Ustilaginomycotina</taxon>
        <taxon>Ustilaginomycetes</taxon>
        <taxon>Ustilaginales</taxon>
        <taxon>Ustilaginaceae</taxon>
        <taxon>Ustilago</taxon>
    </lineage>
</organism>
<feature type="region of interest" description="Disordered" evidence="1">
    <location>
        <begin position="1167"/>
        <end position="1196"/>
    </location>
</feature>
<feature type="compositionally biased region" description="Acidic residues" evidence="1">
    <location>
        <begin position="434"/>
        <end position="455"/>
    </location>
</feature>
<feature type="compositionally biased region" description="Basic and acidic residues" evidence="1">
    <location>
        <begin position="493"/>
        <end position="504"/>
    </location>
</feature>
<dbReference type="Proteomes" id="UP000324022">
    <property type="component" value="Unassembled WGS sequence"/>
</dbReference>
<feature type="compositionally biased region" description="Low complexity" evidence="1">
    <location>
        <begin position="385"/>
        <end position="396"/>
    </location>
</feature>
<accession>A0A5C3DQV1</accession>
<gene>
    <name evidence="2" type="ORF">UTRI_10042</name>
</gene>
<dbReference type="EMBL" id="OOIN01000001">
    <property type="protein sequence ID" value="SPO20522.1"/>
    <property type="molecule type" value="Genomic_DNA"/>
</dbReference>